<dbReference type="Pfam" id="PF13378">
    <property type="entry name" value="MR_MLE_C"/>
    <property type="match status" value="1"/>
</dbReference>
<dbReference type="PROSITE" id="PS00908">
    <property type="entry name" value="MR_MLE_1"/>
    <property type="match status" value="1"/>
</dbReference>
<dbReference type="InterPro" id="IPR018110">
    <property type="entry name" value="Mandel_Rmase/mucon_lact_enz_CS"/>
</dbReference>
<dbReference type="SMART" id="SM00922">
    <property type="entry name" value="MR_MLE"/>
    <property type="match status" value="1"/>
</dbReference>
<dbReference type="Pfam" id="PF02746">
    <property type="entry name" value="MR_MLE_N"/>
    <property type="match status" value="1"/>
</dbReference>
<evidence type="ECO:0000313" key="6">
    <source>
        <dbReference type="Proteomes" id="UP000597444"/>
    </source>
</evidence>
<protein>
    <submittedName>
        <fullName evidence="5">Starvation-sensing protein RspA</fullName>
    </submittedName>
</protein>
<dbReference type="Gene3D" id="3.30.390.10">
    <property type="entry name" value="Enolase-like, N-terminal domain"/>
    <property type="match status" value="1"/>
</dbReference>
<dbReference type="SFLD" id="SFLDG00033">
    <property type="entry name" value="mannonate_dehydratase"/>
    <property type="match status" value="1"/>
</dbReference>
<feature type="domain" description="Mandelate racemase/muconate lactonizing enzyme C-terminal" evidence="4">
    <location>
        <begin position="133"/>
        <end position="257"/>
    </location>
</feature>
<dbReference type="InterPro" id="IPR034593">
    <property type="entry name" value="DgoD-like"/>
</dbReference>
<dbReference type="RefSeq" id="WP_220203986.1">
    <property type="nucleotide sequence ID" value="NZ_BNJK01000001.1"/>
</dbReference>
<proteinExistence type="inferred from homology"/>
<dbReference type="PROSITE" id="PS00909">
    <property type="entry name" value="MR_MLE_2"/>
    <property type="match status" value="1"/>
</dbReference>
<keyword evidence="2" id="KW-0479">Metal-binding</keyword>
<dbReference type="InterPro" id="IPR029017">
    <property type="entry name" value="Enolase-like_N"/>
</dbReference>
<dbReference type="Gene3D" id="3.20.20.120">
    <property type="entry name" value="Enolase-like C-terminal domain"/>
    <property type="match status" value="1"/>
</dbReference>
<reference evidence="5" key="1">
    <citation type="submission" date="2020-10" db="EMBL/GenBank/DDBJ databases">
        <title>Taxonomic study of unclassified bacteria belonging to the class Ktedonobacteria.</title>
        <authorList>
            <person name="Yabe S."/>
            <person name="Wang C.M."/>
            <person name="Zheng Y."/>
            <person name="Sakai Y."/>
            <person name="Cavaletti L."/>
            <person name="Monciardini P."/>
            <person name="Donadio S."/>
        </authorList>
    </citation>
    <scope>NUCLEOTIDE SEQUENCE</scope>
    <source>
        <strain evidence="5">ID150040</strain>
    </source>
</reference>
<dbReference type="InterPro" id="IPR029065">
    <property type="entry name" value="Enolase_C-like"/>
</dbReference>
<dbReference type="SUPFAM" id="SSF51604">
    <property type="entry name" value="Enolase C-terminal domain-like"/>
    <property type="match status" value="1"/>
</dbReference>
<evidence type="ECO:0000256" key="3">
    <source>
        <dbReference type="ARBA" id="ARBA00022842"/>
    </source>
</evidence>
<dbReference type="FunFam" id="3.20.20.120:FF:000011">
    <property type="entry name" value="D-galactonate dehydratase family member VSWAT3_13707"/>
    <property type="match status" value="1"/>
</dbReference>
<dbReference type="InterPro" id="IPR034589">
    <property type="entry name" value="D-mannonate_dehydratase-like"/>
</dbReference>
<dbReference type="InterPro" id="IPR036849">
    <property type="entry name" value="Enolase-like_C_sf"/>
</dbReference>
<evidence type="ECO:0000259" key="4">
    <source>
        <dbReference type="SMART" id="SM00922"/>
    </source>
</evidence>
<keyword evidence="6" id="KW-1185">Reference proteome</keyword>
<sequence length="404" mass="45137">MAPITVRNVRTILTMPGNDRLVVVKVETSEAGLYGLGCATFTQRPLAVRSAVEDYLKPFLIGKDVARIEDLWQTMMVNSYWRNGPVLNNAISGVDMALWDIKGKQAEMPVYDLLGGKCREAAAVYRHADGQGEEQVLESVQRYMEEGYHYIRCQMGGYGGKYGASAAPRSLPENAQPGVYFDPDAYARSIPRLFEHIRSQVGYEIELLHDIHERLVPIEAIRLAKQLEPYRLFFLEDPLPPEQNGWFTMLRQQCATPIAMGELFNNPQEWVPLITNRLIDFIRVHISQIGGITSAKKLATLCETFGVRTAWHGPGDTSPVGHAANLHLDVNSPNFGIQEWSGFSEKLQEIFPGCPEVRDGYMYPNDKPGLGIDIDEKLAAKYPCSEGPPTWTLARTPDGTAVRP</sequence>
<dbReference type="GO" id="GO:0009063">
    <property type="term" value="P:amino acid catabolic process"/>
    <property type="evidence" value="ECO:0007669"/>
    <property type="project" value="InterPro"/>
</dbReference>
<name>A0A8J3IF11_9CHLR</name>
<organism evidence="5 6">
    <name type="scientific">Reticulibacter mediterranei</name>
    <dbReference type="NCBI Taxonomy" id="2778369"/>
    <lineage>
        <taxon>Bacteria</taxon>
        <taxon>Bacillati</taxon>
        <taxon>Chloroflexota</taxon>
        <taxon>Ktedonobacteria</taxon>
        <taxon>Ktedonobacterales</taxon>
        <taxon>Reticulibacteraceae</taxon>
        <taxon>Reticulibacter</taxon>
    </lineage>
</organism>
<dbReference type="GO" id="GO:0000287">
    <property type="term" value="F:magnesium ion binding"/>
    <property type="evidence" value="ECO:0007669"/>
    <property type="project" value="UniProtKB-ARBA"/>
</dbReference>
<comment type="caution">
    <text evidence="5">The sequence shown here is derived from an EMBL/GenBank/DDBJ whole genome shotgun (WGS) entry which is preliminary data.</text>
</comment>
<evidence type="ECO:0000256" key="2">
    <source>
        <dbReference type="ARBA" id="ARBA00022723"/>
    </source>
</evidence>
<accession>A0A8J3IF11</accession>
<dbReference type="InterPro" id="IPR013341">
    <property type="entry name" value="Mandelate_racemase_N_dom"/>
</dbReference>
<dbReference type="PANTHER" id="PTHR48080:SF6">
    <property type="entry name" value="STARVATION-SENSING PROTEIN RSPA"/>
    <property type="match status" value="1"/>
</dbReference>
<evidence type="ECO:0000313" key="5">
    <source>
        <dbReference type="EMBL" id="GHO93191.1"/>
    </source>
</evidence>
<dbReference type="InterPro" id="IPR013342">
    <property type="entry name" value="Mandelate_racemase_C"/>
</dbReference>
<dbReference type="AlphaFoldDB" id="A0A8J3IF11"/>
<dbReference type="SUPFAM" id="SSF54826">
    <property type="entry name" value="Enolase N-terminal domain-like"/>
    <property type="match status" value="1"/>
</dbReference>
<dbReference type="Proteomes" id="UP000597444">
    <property type="component" value="Unassembled WGS sequence"/>
</dbReference>
<dbReference type="SFLD" id="SFLDS00001">
    <property type="entry name" value="Enolase"/>
    <property type="match status" value="1"/>
</dbReference>
<gene>
    <name evidence="5" type="ORF">KSF_032390</name>
</gene>
<evidence type="ECO:0000256" key="1">
    <source>
        <dbReference type="ARBA" id="ARBA00010339"/>
    </source>
</evidence>
<dbReference type="EMBL" id="BNJK01000001">
    <property type="protein sequence ID" value="GHO93191.1"/>
    <property type="molecule type" value="Genomic_DNA"/>
</dbReference>
<dbReference type="PANTHER" id="PTHR48080">
    <property type="entry name" value="D-GALACTONATE DEHYDRATASE-RELATED"/>
    <property type="match status" value="1"/>
</dbReference>
<comment type="similarity">
    <text evidence="1">Belongs to the mandelate racemase/muconate lactonizing enzyme family. GalD subfamily.</text>
</comment>
<keyword evidence="3" id="KW-0460">Magnesium</keyword>